<dbReference type="PRINTS" id="PR00160">
    <property type="entry name" value="GLUTAREDOXIN"/>
</dbReference>
<reference evidence="8 9" key="1">
    <citation type="submission" date="2015-09" db="EMBL/GenBank/DDBJ databases">
        <title>Draft genome of the parasitic nematode Teladorsagia circumcincta isolate WARC Sus (inbred).</title>
        <authorList>
            <person name="Mitreva M."/>
        </authorList>
    </citation>
    <scope>NUCLEOTIDE SEQUENCE [LARGE SCALE GENOMIC DNA]</scope>
    <source>
        <strain evidence="8 9">S</strain>
    </source>
</reference>
<dbReference type="Pfam" id="PF00462">
    <property type="entry name" value="Glutaredoxin"/>
    <property type="match status" value="1"/>
</dbReference>
<evidence type="ECO:0000313" key="9">
    <source>
        <dbReference type="Proteomes" id="UP000230423"/>
    </source>
</evidence>
<evidence type="ECO:0000259" key="7">
    <source>
        <dbReference type="Pfam" id="PF00462"/>
    </source>
</evidence>
<comment type="function">
    <text evidence="1">Has a glutathione-disulfide oxidoreductase activity in the presence of NADPH and glutathione reductase. Reduces low molecular weight disulfides and proteins.</text>
</comment>
<evidence type="ECO:0000256" key="1">
    <source>
        <dbReference type="ARBA" id="ARBA00002549"/>
    </source>
</evidence>
<dbReference type="InterPro" id="IPR002109">
    <property type="entry name" value="Glutaredoxin"/>
</dbReference>
<evidence type="ECO:0000256" key="5">
    <source>
        <dbReference type="ARBA" id="ARBA00023157"/>
    </source>
</evidence>
<evidence type="ECO:0000313" key="8">
    <source>
        <dbReference type="EMBL" id="PIO75396.1"/>
    </source>
</evidence>
<accession>A0A2G9UZ41</accession>
<sequence length="115" mass="13164">MQDREGVMVNKYPVIMYTKDRCPYCIWAKKELNDDGIFFVERNFSDEASVKPSKQGLADLTHCNTVPQIFVCGRFIGGYNEMHNLRGNLPRMIEQCSSDGKTFDKKNSDSSKSKI</sequence>
<dbReference type="PROSITE" id="PS51354">
    <property type="entry name" value="GLUTAREDOXIN_2"/>
    <property type="match status" value="1"/>
</dbReference>
<comment type="similarity">
    <text evidence="2">Belongs to the glutaredoxin family.</text>
</comment>
<organism evidence="8 9">
    <name type="scientific">Teladorsagia circumcincta</name>
    <name type="common">Brown stomach worm</name>
    <name type="synonym">Ostertagia circumcincta</name>
    <dbReference type="NCBI Taxonomy" id="45464"/>
    <lineage>
        <taxon>Eukaryota</taxon>
        <taxon>Metazoa</taxon>
        <taxon>Ecdysozoa</taxon>
        <taxon>Nematoda</taxon>
        <taxon>Chromadorea</taxon>
        <taxon>Rhabditida</taxon>
        <taxon>Rhabditina</taxon>
        <taxon>Rhabditomorpha</taxon>
        <taxon>Strongyloidea</taxon>
        <taxon>Trichostrongylidae</taxon>
        <taxon>Teladorsagia</taxon>
    </lineage>
</organism>
<keyword evidence="4" id="KW-0249">Electron transport</keyword>
<evidence type="ECO:0000256" key="2">
    <source>
        <dbReference type="ARBA" id="ARBA00007787"/>
    </source>
</evidence>
<dbReference type="InterPro" id="IPR014025">
    <property type="entry name" value="Glutaredoxin_subgr"/>
</dbReference>
<keyword evidence="5" id="KW-1015">Disulfide bond</keyword>
<gene>
    <name evidence="8" type="ORF">TELCIR_02550</name>
</gene>
<keyword evidence="6" id="KW-0676">Redox-active center</keyword>
<dbReference type="Proteomes" id="UP000230423">
    <property type="component" value="Unassembled WGS sequence"/>
</dbReference>
<dbReference type="EMBL" id="KZ345145">
    <property type="protein sequence ID" value="PIO75396.1"/>
    <property type="molecule type" value="Genomic_DNA"/>
</dbReference>
<keyword evidence="3" id="KW-0813">Transport</keyword>
<dbReference type="GO" id="GO:0005739">
    <property type="term" value="C:mitochondrion"/>
    <property type="evidence" value="ECO:0007669"/>
    <property type="project" value="TreeGrafter"/>
</dbReference>
<dbReference type="SUPFAM" id="SSF52833">
    <property type="entry name" value="Thioredoxin-like"/>
    <property type="match status" value="1"/>
</dbReference>
<dbReference type="PANTHER" id="PTHR46679">
    <property type="match status" value="1"/>
</dbReference>
<evidence type="ECO:0000256" key="4">
    <source>
        <dbReference type="ARBA" id="ARBA00022982"/>
    </source>
</evidence>
<proteinExistence type="inferred from homology"/>
<dbReference type="OrthoDB" id="418495at2759"/>
<name>A0A2G9UZ41_TELCI</name>
<feature type="domain" description="Glutaredoxin" evidence="7">
    <location>
        <begin position="14"/>
        <end position="76"/>
    </location>
</feature>
<dbReference type="Gene3D" id="3.40.30.10">
    <property type="entry name" value="Glutaredoxin"/>
    <property type="match status" value="1"/>
</dbReference>
<dbReference type="InterPro" id="IPR011767">
    <property type="entry name" value="GLR_AS"/>
</dbReference>
<dbReference type="GO" id="GO:0015035">
    <property type="term" value="F:protein-disulfide reductase activity"/>
    <property type="evidence" value="ECO:0007669"/>
    <property type="project" value="TreeGrafter"/>
</dbReference>
<dbReference type="AlphaFoldDB" id="A0A2G9UZ41"/>
<evidence type="ECO:0000256" key="6">
    <source>
        <dbReference type="ARBA" id="ARBA00023284"/>
    </source>
</evidence>
<dbReference type="InterPro" id="IPR036249">
    <property type="entry name" value="Thioredoxin-like_sf"/>
</dbReference>
<keyword evidence="9" id="KW-1185">Reference proteome</keyword>
<dbReference type="PANTHER" id="PTHR46679:SF1">
    <property type="entry name" value="GLUTAREDOXIN-2, MITOCHONDRIAL"/>
    <property type="match status" value="1"/>
</dbReference>
<evidence type="ECO:0000256" key="3">
    <source>
        <dbReference type="ARBA" id="ARBA00022448"/>
    </source>
</evidence>
<protein>
    <submittedName>
        <fullName evidence="8">Glutaredoxin</fullName>
    </submittedName>
</protein>
<dbReference type="PROSITE" id="PS00195">
    <property type="entry name" value="GLUTAREDOXIN_1"/>
    <property type="match status" value="1"/>
</dbReference>